<dbReference type="EMBL" id="UINC01052802">
    <property type="protein sequence ID" value="SVB68552.1"/>
    <property type="molecule type" value="Genomic_DNA"/>
</dbReference>
<feature type="compositionally biased region" description="Basic and acidic residues" evidence="1">
    <location>
        <begin position="1"/>
        <end position="25"/>
    </location>
</feature>
<organism evidence="2">
    <name type="scientific">marine metagenome</name>
    <dbReference type="NCBI Taxonomy" id="408172"/>
    <lineage>
        <taxon>unclassified sequences</taxon>
        <taxon>metagenomes</taxon>
        <taxon>ecological metagenomes</taxon>
    </lineage>
</organism>
<reference evidence="2" key="1">
    <citation type="submission" date="2018-05" db="EMBL/GenBank/DDBJ databases">
        <authorList>
            <person name="Lanie J.A."/>
            <person name="Ng W.-L."/>
            <person name="Kazmierczak K.M."/>
            <person name="Andrzejewski T.M."/>
            <person name="Davidsen T.M."/>
            <person name="Wayne K.J."/>
            <person name="Tettelin H."/>
            <person name="Glass J.I."/>
            <person name="Rusch D."/>
            <person name="Podicherti R."/>
            <person name="Tsui H.-C.T."/>
            <person name="Winkler M.E."/>
        </authorList>
    </citation>
    <scope>NUCLEOTIDE SEQUENCE</scope>
</reference>
<feature type="compositionally biased region" description="Basic and acidic residues" evidence="1">
    <location>
        <begin position="109"/>
        <end position="124"/>
    </location>
</feature>
<feature type="region of interest" description="Disordered" evidence="1">
    <location>
        <begin position="104"/>
        <end position="124"/>
    </location>
</feature>
<dbReference type="AlphaFoldDB" id="A0A382G0Z7"/>
<proteinExistence type="predicted"/>
<gene>
    <name evidence="2" type="ORF">METZ01_LOCUS221406</name>
</gene>
<evidence type="ECO:0008006" key="3">
    <source>
        <dbReference type="Google" id="ProtNLM"/>
    </source>
</evidence>
<accession>A0A382G0Z7</accession>
<evidence type="ECO:0000313" key="2">
    <source>
        <dbReference type="EMBL" id="SVB68552.1"/>
    </source>
</evidence>
<feature type="region of interest" description="Disordered" evidence="1">
    <location>
        <begin position="1"/>
        <end position="32"/>
    </location>
</feature>
<name>A0A382G0Z7_9ZZZZ</name>
<sequence>MMAKSDETEPSRRNRGDGGPSRRDISPQTLSLQPGAIVEITSGVLRGNYARVVRLMDMHRLDSRALVSARQVMIHVIGSAGNAFFATLGCDQIRHASEGAVFRRSSFGVRKESSKERSPERNRK</sequence>
<protein>
    <recommendedName>
        <fullName evidence="3">KOW domain-containing protein</fullName>
    </recommendedName>
</protein>
<evidence type="ECO:0000256" key="1">
    <source>
        <dbReference type="SAM" id="MobiDB-lite"/>
    </source>
</evidence>